<gene>
    <name evidence="1" type="ORF">H9729_07420</name>
</gene>
<organism evidence="1 2">
    <name type="scientific">Candidatus Borkfalkia excrementigallinarum</name>
    <dbReference type="NCBI Taxonomy" id="2838506"/>
    <lineage>
        <taxon>Bacteria</taxon>
        <taxon>Bacillati</taxon>
        <taxon>Bacillota</taxon>
        <taxon>Clostridia</taxon>
        <taxon>Christensenellales</taxon>
        <taxon>Christensenellaceae</taxon>
        <taxon>Candidatus Borkfalkia</taxon>
    </lineage>
</organism>
<comment type="caution">
    <text evidence="1">The sequence shown here is derived from an EMBL/GenBank/DDBJ whole genome shotgun (WGS) entry which is preliminary data.</text>
</comment>
<dbReference type="EMBL" id="DXCQ01000067">
    <property type="protein sequence ID" value="HIY97502.1"/>
    <property type="molecule type" value="Genomic_DNA"/>
</dbReference>
<protein>
    <recommendedName>
        <fullName evidence="3">Glycosyl hydrolase-like 10 domain-containing protein</fullName>
    </recommendedName>
</protein>
<dbReference type="AlphaFoldDB" id="A0A9D2CTA4"/>
<reference evidence="1" key="2">
    <citation type="submission" date="2021-04" db="EMBL/GenBank/DDBJ databases">
        <authorList>
            <person name="Gilroy R."/>
        </authorList>
    </citation>
    <scope>NUCLEOTIDE SEQUENCE</scope>
    <source>
        <strain evidence="1">1345</strain>
    </source>
</reference>
<sequence length="668" mass="75914">MEKWIWIELIGFDKDQPDFAIDDLFSRIGYVPSGVSILISSADFVNGHAAGFEDRALSPMCCSYEGHPCNEERSRQVWTGKDVQALIRALQQRKTQVLLSFFNMFTYRDDAGNAVIEPFGAAHRELWEQRRNGELQPTLHMLKHLSDGRPYAEFLAEQLVQVLTDYGFDGVQLADGISSARLTVQNGDYSDDMVQQFLADGGSLPQDILYAEYTVRADYIYGNLLEEWLQFLSRRWAEFYRRVLPPVKAAGKKIVFNSCWTREPFEAYYRYGLDYRKLDLSCADACMVEEVSACMSVYGNADQGGFRNSLQDRALWHYEFWAMQLLMKKVFPDLTLYNLSSLKDTNEQWDVVRDSPTEYSKAVYRDAALAIWKNNTFIPTLAGPFYCLADGISREVWEKIGNVWKSAEMQEGFAPQGFLAVSAQAGLDRELHAFLRTRFYPSHKLLSELLRRGAPIAGAAEPEDALTYGGGLILFYPENFSGKARAELFARKGAPLFVITNEPLENTNYDCIAEHEGNGFKTWFAGYNLRAPRAAKSYRARADMAQKEFKGEREGGIWTKKLIFAAYNGQFFAWAARIMTAEAGLPVVTEEKDLSSAYTVRTADGKYRVYADNRAYYYALPVVDCRKKIVKVRSLTKYAGFTVPKDGTKMRLRIPSRGIEVAEAELQE</sequence>
<evidence type="ECO:0008006" key="3">
    <source>
        <dbReference type="Google" id="ProtNLM"/>
    </source>
</evidence>
<name>A0A9D2CTA4_9FIRM</name>
<proteinExistence type="predicted"/>
<accession>A0A9D2CTA4</accession>
<evidence type="ECO:0000313" key="2">
    <source>
        <dbReference type="Proteomes" id="UP000886750"/>
    </source>
</evidence>
<dbReference type="Proteomes" id="UP000886750">
    <property type="component" value="Unassembled WGS sequence"/>
</dbReference>
<reference evidence="1" key="1">
    <citation type="journal article" date="2021" name="PeerJ">
        <title>Extensive microbial diversity within the chicken gut microbiome revealed by metagenomics and culture.</title>
        <authorList>
            <person name="Gilroy R."/>
            <person name="Ravi A."/>
            <person name="Getino M."/>
            <person name="Pursley I."/>
            <person name="Horton D.L."/>
            <person name="Alikhan N.F."/>
            <person name="Baker D."/>
            <person name="Gharbi K."/>
            <person name="Hall N."/>
            <person name="Watson M."/>
            <person name="Adriaenssens E.M."/>
            <person name="Foster-Nyarko E."/>
            <person name="Jarju S."/>
            <person name="Secka A."/>
            <person name="Antonio M."/>
            <person name="Oren A."/>
            <person name="Chaudhuri R.R."/>
            <person name="La Ragione R."/>
            <person name="Hildebrand F."/>
            <person name="Pallen M.J."/>
        </authorList>
    </citation>
    <scope>NUCLEOTIDE SEQUENCE</scope>
    <source>
        <strain evidence="1">1345</strain>
    </source>
</reference>
<evidence type="ECO:0000313" key="1">
    <source>
        <dbReference type="EMBL" id="HIY97502.1"/>
    </source>
</evidence>